<proteinExistence type="predicted"/>
<dbReference type="Proteomes" id="UP000642070">
    <property type="component" value="Unassembled WGS sequence"/>
</dbReference>
<evidence type="ECO:0000313" key="3">
    <source>
        <dbReference type="Proteomes" id="UP000642070"/>
    </source>
</evidence>
<accession>A0A917SZ84</accession>
<feature type="domain" description="Zinc finger CGNR" evidence="1">
    <location>
        <begin position="160"/>
        <end position="198"/>
    </location>
</feature>
<evidence type="ECO:0000313" key="2">
    <source>
        <dbReference type="EMBL" id="GGM03516.1"/>
    </source>
</evidence>
<dbReference type="RefSeq" id="WP_190247661.1">
    <property type="nucleotide sequence ID" value="NZ_BMPI01000001.1"/>
</dbReference>
<protein>
    <recommendedName>
        <fullName evidence="1">Zinc finger CGNR domain-containing protein</fullName>
    </recommendedName>
</protein>
<dbReference type="EMBL" id="BMPI01000001">
    <property type="protein sequence ID" value="GGM03516.1"/>
    <property type="molecule type" value="Genomic_DNA"/>
</dbReference>
<reference evidence="2" key="1">
    <citation type="journal article" date="2014" name="Int. J. Syst. Evol. Microbiol.">
        <title>Complete genome sequence of Corynebacterium casei LMG S-19264T (=DSM 44701T), isolated from a smear-ripened cheese.</title>
        <authorList>
            <consortium name="US DOE Joint Genome Institute (JGI-PGF)"/>
            <person name="Walter F."/>
            <person name="Albersmeier A."/>
            <person name="Kalinowski J."/>
            <person name="Ruckert C."/>
        </authorList>
    </citation>
    <scope>NUCLEOTIDE SEQUENCE</scope>
    <source>
        <strain evidence="2">JCM 19831</strain>
    </source>
</reference>
<dbReference type="Pfam" id="PF11706">
    <property type="entry name" value="zf-CGNR"/>
    <property type="match status" value="1"/>
</dbReference>
<dbReference type="SUPFAM" id="SSF160904">
    <property type="entry name" value="Jann2411-like"/>
    <property type="match status" value="1"/>
</dbReference>
<gene>
    <name evidence="2" type="ORF">GCM10007977_001040</name>
</gene>
<dbReference type="AlphaFoldDB" id="A0A917SZ84"/>
<reference evidence="2" key="2">
    <citation type="submission" date="2020-09" db="EMBL/GenBank/DDBJ databases">
        <authorList>
            <person name="Sun Q."/>
            <person name="Ohkuma M."/>
        </authorList>
    </citation>
    <scope>NUCLEOTIDE SEQUENCE</scope>
    <source>
        <strain evidence="2">JCM 19831</strain>
    </source>
</reference>
<dbReference type="InterPro" id="IPR023286">
    <property type="entry name" value="ABATE_dom_sf"/>
</dbReference>
<name>A0A917SZ84_9ACTN</name>
<sequence length="203" mass="22012">MQSIRLSAGGAPLLGEPPPIEFANTTFAIRGRLREGLDTTGHLAAWLRDMRTRLAVALTDDDLDGLTGDDLAAAHDLRTTIRAVADAIVHGRAPDAGAVAALNGHARRAPRWRELSYDAEPGTGEPRIEVRSHARPVAAALSALAEEAAELFAGPARPELRICPGPNCVLYFLRGNTRREWCTPDCGNRARAARHYSKTRRPR</sequence>
<comment type="caution">
    <text evidence="2">The sequence shown here is derived from an EMBL/GenBank/DDBJ whole genome shotgun (WGS) entry which is preliminary data.</text>
</comment>
<dbReference type="PANTHER" id="PTHR35525">
    <property type="entry name" value="BLL6575 PROTEIN"/>
    <property type="match status" value="1"/>
</dbReference>
<keyword evidence="3" id="KW-1185">Reference proteome</keyword>
<evidence type="ECO:0000259" key="1">
    <source>
        <dbReference type="Pfam" id="PF11706"/>
    </source>
</evidence>
<organism evidence="2 3">
    <name type="scientific">Dactylosporangium sucinum</name>
    <dbReference type="NCBI Taxonomy" id="1424081"/>
    <lineage>
        <taxon>Bacteria</taxon>
        <taxon>Bacillati</taxon>
        <taxon>Actinomycetota</taxon>
        <taxon>Actinomycetes</taxon>
        <taxon>Micromonosporales</taxon>
        <taxon>Micromonosporaceae</taxon>
        <taxon>Dactylosporangium</taxon>
    </lineage>
</organism>
<dbReference type="InterPro" id="IPR021005">
    <property type="entry name" value="Znf_CGNR"/>
</dbReference>
<dbReference type="InterPro" id="IPR010852">
    <property type="entry name" value="ABATE"/>
</dbReference>
<dbReference type="Gene3D" id="1.10.3300.10">
    <property type="entry name" value="Jann2411-like domain"/>
    <property type="match status" value="1"/>
</dbReference>
<dbReference type="Pfam" id="PF07336">
    <property type="entry name" value="ABATE"/>
    <property type="match status" value="1"/>
</dbReference>
<dbReference type="PANTHER" id="PTHR35525:SF3">
    <property type="entry name" value="BLL6575 PROTEIN"/>
    <property type="match status" value="1"/>
</dbReference>